<dbReference type="GO" id="GO:0005886">
    <property type="term" value="C:plasma membrane"/>
    <property type="evidence" value="ECO:0007669"/>
    <property type="project" value="TreeGrafter"/>
</dbReference>
<dbReference type="PRINTS" id="PR00702">
    <property type="entry name" value="ACRIFLAVINRP"/>
</dbReference>
<dbReference type="Gene3D" id="1.20.1640.10">
    <property type="entry name" value="Multidrug efflux transporter AcrB transmembrane domain"/>
    <property type="match status" value="2"/>
</dbReference>
<organism evidence="2 3">
    <name type="scientific">Pseudobacteriovorax antillogorgiicola</name>
    <dbReference type="NCBI Taxonomy" id="1513793"/>
    <lineage>
        <taxon>Bacteria</taxon>
        <taxon>Pseudomonadati</taxon>
        <taxon>Bdellovibrionota</taxon>
        <taxon>Oligoflexia</taxon>
        <taxon>Oligoflexales</taxon>
        <taxon>Pseudobacteriovoracaceae</taxon>
        <taxon>Pseudobacteriovorax</taxon>
    </lineage>
</organism>
<feature type="transmembrane region" description="Helical" evidence="1">
    <location>
        <begin position="854"/>
        <end position="873"/>
    </location>
</feature>
<feature type="transmembrane region" description="Helical" evidence="1">
    <location>
        <begin position="987"/>
        <end position="1010"/>
    </location>
</feature>
<keyword evidence="3" id="KW-1185">Reference proteome</keyword>
<dbReference type="PANTHER" id="PTHR32063:SF33">
    <property type="entry name" value="RND SUPERFAMILY EFFLUX PUMP PERMEASE COMPONENT"/>
    <property type="match status" value="1"/>
</dbReference>
<keyword evidence="1" id="KW-0812">Transmembrane</keyword>
<evidence type="ECO:0000313" key="2">
    <source>
        <dbReference type="EMBL" id="SMF28793.1"/>
    </source>
</evidence>
<feature type="transmembrane region" description="Helical" evidence="1">
    <location>
        <begin position="382"/>
        <end position="407"/>
    </location>
</feature>
<keyword evidence="1" id="KW-1133">Transmembrane helix</keyword>
<dbReference type="Gene3D" id="3.30.70.1430">
    <property type="entry name" value="Multidrug efflux transporter AcrB pore domain"/>
    <property type="match status" value="2"/>
</dbReference>
<feature type="transmembrane region" description="Helical" evidence="1">
    <location>
        <begin position="906"/>
        <end position="930"/>
    </location>
</feature>
<dbReference type="AlphaFoldDB" id="A0A1Y6BZG1"/>
<feature type="transmembrane region" description="Helical" evidence="1">
    <location>
        <begin position="330"/>
        <end position="350"/>
    </location>
</feature>
<dbReference type="SUPFAM" id="SSF82693">
    <property type="entry name" value="Multidrug efflux transporter AcrB pore domain, PN1, PN2, PC1 and PC2 subdomains"/>
    <property type="match status" value="1"/>
</dbReference>
<name>A0A1Y6BZG1_9BACT</name>
<evidence type="ECO:0000313" key="3">
    <source>
        <dbReference type="Proteomes" id="UP000192907"/>
    </source>
</evidence>
<dbReference type="Proteomes" id="UP000192907">
    <property type="component" value="Unassembled WGS sequence"/>
</dbReference>
<dbReference type="GO" id="GO:0042910">
    <property type="term" value="F:xenobiotic transmembrane transporter activity"/>
    <property type="evidence" value="ECO:0007669"/>
    <property type="project" value="TreeGrafter"/>
</dbReference>
<evidence type="ECO:0000256" key="1">
    <source>
        <dbReference type="SAM" id="Phobius"/>
    </source>
</evidence>
<dbReference type="RefSeq" id="WP_159455357.1">
    <property type="nucleotide sequence ID" value="NZ_FWZT01000009.1"/>
</dbReference>
<dbReference type="EMBL" id="FWZT01000009">
    <property type="protein sequence ID" value="SMF28793.1"/>
    <property type="molecule type" value="Genomic_DNA"/>
</dbReference>
<dbReference type="PANTHER" id="PTHR32063">
    <property type="match status" value="1"/>
</dbReference>
<sequence length="1022" mass="112482">MKALIHFFLKNHKFTVIIMVMITMIGLRGILSLNSESYPTVDLGVAIVVTPYPGAAPEDVEADVTKPIEEEVRKVRGLKEVKSVSQIGLSRIVIKADIDNYDVATVMDDIESAVKSVSDLPPGIPAPKYVEVKSEEFPALEIGVVGDNQNRKRDRFADYLKEAVEDLKGVLKVELNGYREREFSIYLNQRKLNKFHVGADEVIQTLSARNLSIPAGDLVGDKEQLLVRLDGKTDNVDELLATPIRTNYSGKQVLLGDVAEVYDGQEDAVRLTSVNGQAATLLVVTKRGGADTIALVGHIEELLESVAVPEGLEVKVYFNEAEKVKNRTEVLISNAYIGLALVIVFMLIFLPGKVGIVASLSLPLALIATFGVMPILEMNLNVITICALVIALGMLVDNSVVIAENYVRLREDGLESHAAALKAAHQFWLPITCTAMTTIAGFLPMLVTKGVLGQFIRYIPIIVTLSLIGSLIESFFLLPMRLRAVDSKPAKKNKDSDWFKIMVKKFESFMDVMIRKRYLVAIGFSFVLFGSGYLLFGVNKFILFPSEQTEIYTARFEMKKGTTLEASQKASERLSKQIKEALGDDVEYIVAVSGKSEQDISDPKSKEGDNVGILKIYVTQEASFSLYYTDALEKMRAIDTSYLDSVTYNTVINGPPVGAPVNLTLRSHNSEQLQALSYKLLEKVKKLDGVENPEINDTYGDDEVEVLLNHSKIQRLGLSVGQIGSTIKDLLDGRVISELNLKNKKFNIRLRLRDSDKSSIRNLENIKIMDRRGNLIRLSNLAQLKKKSGSLVIKRYDYQRSKTLTADIDAALTTSGEANKRAIAIFQELNQKYPEVSLAIGGEEESTRESMQSLAQALGLAILGIFGVLVFLFSSYLRPLIIMSTIPLGITGVSIAFLIHDKPVSFLAMIGIIGLAGIIVNSGIVLISFIDELRDESGERLHDVLVKASGLRLKAVMVTSLTTISGLLPTAYGWGGADLILMPMTLAMAWGLVTGTILTLIWVPCAYALLEDFTALFKRALR</sequence>
<reference evidence="3" key="1">
    <citation type="submission" date="2017-04" db="EMBL/GenBank/DDBJ databases">
        <authorList>
            <person name="Varghese N."/>
            <person name="Submissions S."/>
        </authorList>
    </citation>
    <scope>NUCLEOTIDE SEQUENCE [LARGE SCALE GENOMIC DNA]</scope>
    <source>
        <strain evidence="3">RKEM611</strain>
    </source>
</reference>
<dbReference type="Gene3D" id="3.30.2090.10">
    <property type="entry name" value="Multidrug efflux transporter AcrB TolC docking domain, DN and DC subdomains"/>
    <property type="match status" value="2"/>
</dbReference>
<feature type="transmembrane region" description="Helical" evidence="1">
    <location>
        <begin position="458"/>
        <end position="478"/>
    </location>
</feature>
<dbReference type="SUPFAM" id="SSF82866">
    <property type="entry name" value="Multidrug efflux transporter AcrB transmembrane domain"/>
    <property type="match status" value="2"/>
</dbReference>
<dbReference type="Gene3D" id="3.30.70.1440">
    <property type="entry name" value="Multidrug efflux transporter AcrB pore domain"/>
    <property type="match status" value="1"/>
</dbReference>
<gene>
    <name evidence="2" type="ORF">SAMN06296036_10945</name>
</gene>
<feature type="transmembrane region" description="Helical" evidence="1">
    <location>
        <begin position="427"/>
        <end position="446"/>
    </location>
</feature>
<protein>
    <submittedName>
        <fullName evidence="2">Multidrug efflux pump subunit AcrB</fullName>
    </submittedName>
</protein>
<dbReference type="SUPFAM" id="SSF82714">
    <property type="entry name" value="Multidrug efflux transporter AcrB TolC docking domain, DN and DC subdomains"/>
    <property type="match status" value="2"/>
</dbReference>
<feature type="transmembrane region" description="Helical" evidence="1">
    <location>
        <begin position="357"/>
        <end position="376"/>
    </location>
</feature>
<dbReference type="InterPro" id="IPR001036">
    <property type="entry name" value="Acrflvin-R"/>
</dbReference>
<dbReference type="InterPro" id="IPR027463">
    <property type="entry name" value="AcrB_DN_DC_subdom"/>
</dbReference>
<feature type="transmembrane region" description="Helical" evidence="1">
    <location>
        <begin position="951"/>
        <end position="975"/>
    </location>
</feature>
<keyword evidence="1" id="KW-0472">Membrane</keyword>
<dbReference type="Pfam" id="PF00873">
    <property type="entry name" value="ACR_tran"/>
    <property type="match status" value="1"/>
</dbReference>
<proteinExistence type="predicted"/>
<feature type="transmembrane region" description="Helical" evidence="1">
    <location>
        <begin position="518"/>
        <end position="536"/>
    </location>
</feature>
<dbReference type="STRING" id="1513793.SAMN06296036_10945"/>
<accession>A0A1Y6BZG1</accession>
<dbReference type="Gene3D" id="3.30.70.1320">
    <property type="entry name" value="Multidrug efflux transporter AcrB pore domain like"/>
    <property type="match status" value="1"/>
</dbReference>
<feature type="transmembrane region" description="Helical" evidence="1">
    <location>
        <begin position="880"/>
        <end position="900"/>
    </location>
</feature>